<dbReference type="RefSeq" id="WP_117953898.1">
    <property type="nucleotide sequence ID" value="NZ_QRAN01000008.1"/>
</dbReference>
<dbReference type="InterPro" id="IPR030972">
    <property type="entry name" value="UrcA_uranyl"/>
</dbReference>
<comment type="caution">
    <text evidence="2">The sequence shown here is derived from an EMBL/GenBank/DDBJ whole genome shotgun (WGS) entry which is preliminary data.</text>
</comment>
<keyword evidence="3" id="KW-1185">Reference proteome</keyword>
<evidence type="ECO:0000256" key="1">
    <source>
        <dbReference type="SAM" id="SignalP"/>
    </source>
</evidence>
<dbReference type="AlphaFoldDB" id="A0A3L7E104"/>
<accession>A0A3L7E104</accession>
<gene>
    <name evidence="2" type="ORF">DWB85_09040</name>
</gene>
<dbReference type="EMBL" id="QRAN01000008">
    <property type="protein sequence ID" value="RLQ22073.1"/>
    <property type="molecule type" value="Genomic_DNA"/>
</dbReference>
<reference evidence="2 3" key="1">
    <citation type="submission" date="2018-07" db="EMBL/GenBank/DDBJ databases">
        <title>Halioglobus sp. genome submission.</title>
        <authorList>
            <person name="Ye M.-Q."/>
            <person name="Du Z.-J."/>
        </authorList>
    </citation>
    <scope>NUCLEOTIDE SEQUENCE [LARGE SCALE GENOMIC DNA]</scope>
    <source>
        <strain evidence="2 3">U0301</strain>
    </source>
</reference>
<evidence type="ECO:0000313" key="2">
    <source>
        <dbReference type="EMBL" id="RLQ22073.1"/>
    </source>
</evidence>
<evidence type="ECO:0000313" key="3">
    <source>
        <dbReference type="Proteomes" id="UP000265509"/>
    </source>
</evidence>
<dbReference type="NCBIfam" id="TIGR04433">
    <property type="entry name" value="UrcA_uranyl"/>
    <property type="match status" value="1"/>
</dbReference>
<dbReference type="OrthoDB" id="5738237at2"/>
<feature type="chain" id="PRO_5017950928" evidence="1">
    <location>
        <begin position="28"/>
        <end position="114"/>
    </location>
</feature>
<name>A0A3L7E104_9GAMM</name>
<organism evidence="2 3">
    <name type="scientific">Seongchinamella sediminis</name>
    <dbReference type="NCBI Taxonomy" id="2283635"/>
    <lineage>
        <taxon>Bacteria</taxon>
        <taxon>Pseudomonadati</taxon>
        <taxon>Pseudomonadota</taxon>
        <taxon>Gammaproteobacteria</taxon>
        <taxon>Cellvibrionales</taxon>
        <taxon>Halieaceae</taxon>
        <taxon>Seongchinamella</taxon>
    </lineage>
</organism>
<keyword evidence="1" id="KW-0732">Signal</keyword>
<dbReference type="Proteomes" id="UP000265509">
    <property type="component" value="Unassembled WGS sequence"/>
</dbReference>
<sequence length="114" mass="11374">MNNIANKSILSVAALTLAAGLSSQAVAGAIDETLVHGAAVATKTVTYDRAELATADGRARVERRIENAAAAVCGSTGFREAGSLAIASKNKACIAQATASAMSQVGADRVAAID</sequence>
<proteinExistence type="predicted"/>
<protein>
    <submittedName>
        <fullName evidence="2">UrcA family protein</fullName>
    </submittedName>
</protein>
<feature type="signal peptide" evidence="1">
    <location>
        <begin position="1"/>
        <end position="27"/>
    </location>
</feature>